<protein>
    <submittedName>
        <fullName evidence="3">Holin</fullName>
    </submittedName>
</protein>
<feature type="compositionally biased region" description="Acidic residues" evidence="1">
    <location>
        <begin position="141"/>
        <end position="151"/>
    </location>
</feature>
<dbReference type="InterPro" id="IPR006485">
    <property type="entry name" value="Phage-like_holin"/>
</dbReference>
<dbReference type="KEGG" id="vg:54990192"/>
<keyword evidence="4" id="KW-1185">Reference proteome</keyword>
<dbReference type="RefSeq" id="YP_009799703.1">
    <property type="nucleotide sequence ID" value="NC_047945.1"/>
</dbReference>
<evidence type="ECO:0000256" key="1">
    <source>
        <dbReference type="SAM" id="MobiDB-lite"/>
    </source>
</evidence>
<feature type="region of interest" description="Disordered" evidence="1">
    <location>
        <begin position="83"/>
        <end position="184"/>
    </location>
</feature>
<feature type="compositionally biased region" description="Basic and acidic residues" evidence="1">
    <location>
        <begin position="173"/>
        <end position="184"/>
    </location>
</feature>
<reference evidence="3 4" key="1">
    <citation type="submission" date="2018-03" db="EMBL/GenBank/DDBJ databases">
        <title>Isolation, the biological characteristics and genomics of two new strains of lysate Staphylococcus aureus phage.</title>
        <authorList>
            <person name="Jin X."/>
            <person name="Zhang C."/>
        </authorList>
    </citation>
    <scope>NUCLEOTIDE SEQUENCE [LARGE SCALE GENOMIC DNA]</scope>
</reference>
<dbReference type="Pfam" id="PF04531">
    <property type="entry name" value="Phage_holin_1"/>
    <property type="match status" value="1"/>
</dbReference>
<feature type="compositionally biased region" description="Acidic residues" evidence="1">
    <location>
        <begin position="123"/>
        <end position="132"/>
    </location>
</feature>
<keyword evidence="2" id="KW-0472">Membrane</keyword>
<dbReference type="GeneID" id="54990192"/>
<keyword evidence="2" id="KW-1133">Transmembrane helix</keyword>
<dbReference type="Proteomes" id="UP000241797">
    <property type="component" value="Segment"/>
</dbReference>
<sequence length="184" mass="20308">MSKDTNQKKPKVFLGQNLSTRVRSPYFWTGVVGILGSAVVSFGGLIGVDLSAQVDDITANSSKIIEFVFLALGLFGVSVDPNSKGAKDSEIVRTDYTKPRNDKDPNEFVQWQSDADYTRETFEDSNAEEVTESVDGVRDVDQEEIEEEESEGTPIGLAEDEEYEEVQAPLNDDSLKSNKEGETK</sequence>
<dbReference type="EMBL" id="MH078572">
    <property type="protein sequence ID" value="AVP40470.1"/>
    <property type="molecule type" value="Genomic_DNA"/>
</dbReference>
<keyword evidence="2" id="KW-0812">Transmembrane</keyword>
<accession>A0A2P1MY22</accession>
<feature type="transmembrane region" description="Helical" evidence="2">
    <location>
        <begin position="26"/>
        <end position="48"/>
    </location>
</feature>
<evidence type="ECO:0000313" key="3">
    <source>
        <dbReference type="EMBL" id="AVP40470.1"/>
    </source>
</evidence>
<name>A0A2P1MY22_9CAUD</name>
<feature type="transmembrane region" description="Helical" evidence="2">
    <location>
        <begin position="60"/>
        <end position="79"/>
    </location>
</feature>
<evidence type="ECO:0000256" key="2">
    <source>
        <dbReference type="SAM" id="Phobius"/>
    </source>
</evidence>
<organism evidence="3 4">
    <name type="scientific">Staphylococcus phage phiSA_BS1</name>
    <dbReference type="NCBI Taxonomy" id="2126734"/>
    <lineage>
        <taxon>Viruses</taxon>
        <taxon>Duplodnaviria</taxon>
        <taxon>Heunggongvirae</taxon>
        <taxon>Uroviricota</taxon>
        <taxon>Caudoviricetes</taxon>
        <taxon>Herelleviridae</taxon>
        <taxon>Twortvirinae</taxon>
        <taxon>Baoshanvirus</taxon>
        <taxon>Baoshanvirus BS1</taxon>
    </lineage>
</organism>
<feature type="compositionally biased region" description="Basic and acidic residues" evidence="1">
    <location>
        <begin position="85"/>
        <end position="106"/>
    </location>
</feature>
<proteinExistence type="predicted"/>
<evidence type="ECO:0000313" key="4">
    <source>
        <dbReference type="Proteomes" id="UP000241797"/>
    </source>
</evidence>